<feature type="transmembrane region" description="Helical" evidence="1">
    <location>
        <begin position="38"/>
        <end position="57"/>
    </location>
</feature>
<dbReference type="Proteomes" id="UP001148838">
    <property type="component" value="Unassembled WGS sequence"/>
</dbReference>
<comment type="caution">
    <text evidence="2">The sequence shown here is derived from an EMBL/GenBank/DDBJ whole genome shotgun (WGS) entry which is preliminary data.</text>
</comment>
<sequence length="287" mass="32876">MDLREVGYDDRDWINLAQDRDRWRAYVRANEPSGSLKAILYLSLFVIAGILLFGSLFQIRSNKVSSGGVRRTYVSNTETGRSTSNTARYYNSHSEDDDYQWENVLYSNRSHYHHDGASGQGDGTAANGIGVEDIRDKLTATWTGPGLRWPYSNSALINCSSLQEVTDLEFVASGWTKAVYKGRPIWMYGCGIWGSASNSQITRIQTIQNRVLRLIVDVPWYIRNDNLHKDLNVPTVESTLRSSYIRLHRSLVNHQNELLNSIPEQLPPPRQIRRLKRKRHSDLLFED</sequence>
<name>A0ABQ8TJF5_PERAM</name>
<proteinExistence type="predicted"/>
<evidence type="ECO:0000313" key="2">
    <source>
        <dbReference type="EMBL" id="KAJ4446092.1"/>
    </source>
</evidence>
<gene>
    <name evidence="2" type="ORF">ANN_12784</name>
</gene>
<keyword evidence="1" id="KW-1133">Transmembrane helix</keyword>
<evidence type="ECO:0000313" key="3">
    <source>
        <dbReference type="Proteomes" id="UP001148838"/>
    </source>
</evidence>
<protein>
    <submittedName>
        <fullName evidence="2">Uncharacterized protein</fullName>
    </submittedName>
</protein>
<dbReference type="EMBL" id="JAJSOF020000009">
    <property type="protein sequence ID" value="KAJ4446092.1"/>
    <property type="molecule type" value="Genomic_DNA"/>
</dbReference>
<accession>A0ABQ8TJF5</accession>
<keyword evidence="1" id="KW-0472">Membrane</keyword>
<keyword evidence="1" id="KW-0812">Transmembrane</keyword>
<keyword evidence="3" id="KW-1185">Reference proteome</keyword>
<organism evidence="2 3">
    <name type="scientific">Periplaneta americana</name>
    <name type="common">American cockroach</name>
    <name type="synonym">Blatta americana</name>
    <dbReference type="NCBI Taxonomy" id="6978"/>
    <lineage>
        <taxon>Eukaryota</taxon>
        <taxon>Metazoa</taxon>
        <taxon>Ecdysozoa</taxon>
        <taxon>Arthropoda</taxon>
        <taxon>Hexapoda</taxon>
        <taxon>Insecta</taxon>
        <taxon>Pterygota</taxon>
        <taxon>Neoptera</taxon>
        <taxon>Polyneoptera</taxon>
        <taxon>Dictyoptera</taxon>
        <taxon>Blattodea</taxon>
        <taxon>Blattoidea</taxon>
        <taxon>Blattidae</taxon>
        <taxon>Blattinae</taxon>
        <taxon>Periplaneta</taxon>
    </lineage>
</organism>
<reference evidence="2 3" key="1">
    <citation type="journal article" date="2022" name="Allergy">
        <title>Genome assembly and annotation of Periplaneta americana reveal a comprehensive cockroach allergen profile.</title>
        <authorList>
            <person name="Wang L."/>
            <person name="Xiong Q."/>
            <person name="Saelim N."/>
            <person name="Wang L."/>
            <person name="Nong W."/>
            <person name="Wan A.T."/>
            <person name="Shi M."/>
            <person name="Liu X."/>
            <person name="Cao Q."/>
            <person name="Hui J.H.L."/>
            <person name="Sookrung N."/>
            <person name="Leung T.F."/>
            <person name="Tungtrongchitr A."/>
            <person name="Tsui S.K.W."/>
        </authorList>
    </citation>
    <scope>NUCLEOTIDE SEQUENCE [LARGE SCALE GENOMIC DNA]</scope>
    <source>
        <strain evidence="2">PWHHKU_190912</strain>
    </source>
</reference>
<evidence type="ECO:0000256" key="1">
    <source>
        <dbReference type="SAM" id="Phobius"/>
    </source>
</evidence>